<reference evidence="1 2" key="1">
    <citation type="submission" date="2019-09" db="EMBL/GenBank/DDBJ databases">
        <title>Genome sequence and assembly of Adhaeribacter sp.</title>
        <authorList>
            <person name="Chhetri G."/>
        </authorList>
    </citation>
    <scope>NUCLEOTIDE SEQUENCE [LARGE SCALE GENOMIC DNA]</scope>
    <source>
        <strain evidence="1 2">DK36</strain>
    </source>
</reference>
<evidence type="ECO:0000313" key="2">
    <source>
        <dbReference type="Proteomes" id="UP000323426"/>
    </source>
</evidence>
<accession>A0A5M6D4I4</accession>
<dbReference type="Proteomes" id="UP000323426">
    <property type="component" value="Unassembled WGS sequence"/>
</dbReference>
<protein>
    <submittedName>
        <fullName evidence="1">Uncharacterized protein</fullName>
    </submittedName>
</protein>
<sequence>MVNKVISYKGAWDIVKEENRLELDEIIEILPEFIEEFHKRIKEGKSISQSEIMSELLLQMDWITNIRGLGVEHNMKLRGVGNLKNGISIMAYHGSINNIHSWIFNTSTFAVKYNYVKVPIMLLPSKNFAQSININRLGVATIERCEEQLLPLTPFSHPYPFLILGFTFPSYSDSFSLDDFRNVVELKTTNLNEKSNEIINKSIEFPEEYHEAGLGILNFFGTYIREQYPNEKAKVKIEQEGKLVRLIVETKDGKSEIIEKALEEYQLIVSRKAQPEEFIKNDILLLKMENQLQLAEVQIKNQDRIIGIQRKDNETLTKLLSDALSSNHNISIVVNSSNSNSIDNNITFTQSISSAFGNISELKELLTDDIEIQKKFQALETALEKIEKETNPEEVKKSPAMSKFKRIVETMTDGNEQLGKAIKALEGGIDIARDLAGKYNNIAQWCGLPQVPTIFTK</sequence>
<dbReference type="RefSeq" id="WP_150090674.1">
    <property type="nucleotide sequence ID" value="NZ_VWSF01000017.1"/>
</dbReference>
<organism evidence="1 2">
    <name type="scientific">Adhaeribacter rhizoryzae</name>
    <dbReference type="NCBI Taxonomy" id="2607907"/>
    <lineage>
        <taxon>Bacteria</taxon>
        <taxon>Pseudomonadati</taxon>
        <taxon>Bacteroidota</taxon>
        <taxon>Cytophagia</taxon>
        <taxon>Cytophagales</taxon>
        <taxon>Hymenobacteraceae</taxon>
        <taxon>Adhaeribacter</taxon>
    </lineage>
</organism>
<evidence type="ECO:0000313" key="1">
    <source>
        <dbReference type="EMBL" id="KAA5542427.1"/>
    </source>
</evidence>
<keyword evidence="2" id="KW-1185">Reference proteome</keyword>
<comment type="caution">
    <text evidence="1">The sequence shown here is derived from an EMBL/GenBank/DDBJ whole genome shotgun (WGS) entry which is preliminary data.</text>
</comment>
<name>A0A5M6D4I4_9BACT</name>
<proteinExistence type="predicted"/>
<dbReference type="EMBL" id="VWSF01000017">
    <property type="protein sequence ID" value="KAA5542427.1"/>
    <property type="molecule type" value="Genomic_DNA"/>
</dbReference>
<dbReference type="AlphaFoldDB" id="A0A5M6D4I4"/>
<gene>
    <name evidence="1" type="ORF">F0145_18425</name>
</gene>